<dbReference type="EMBL" id="BGPR01000178">
    <property type="protein sequence ID" value="GBM02301.1"/>
    <property type="molecule type" value="Genomic_DNA"/>
</dbReference>
<reference evidence="1 2" key="1">
    <citation type="journal article" date="2019" name="Sci. Rep.">
        <title>Orb-weaving spider Araneus ventricosus genome elucidates the spidroin gene catalogue.</title>
        <authorList>
            <person name="Kono N."/>
            <person name="Nakamura H."/>
            <person name="Ohtoshi R."/>
            <person name="Moran D.A.P."/>
            <person name="Shinohara A."/>
            <person name="Yoshida Y."/>
            <person name="Fujiwara M."/>
            <person name="Mori M."/>
            <person name="Tomita M."/>
            <person name="Arakawa K."/>
        </authorList>
    </citation>
    <scope>NUCLEOTIDE SEQUENCE [LARGE SCALE GENOMIC DNA]</scope>
</reference>
<accession>A0A4Y2CD21</accession>
<proteinExistence type="predicted"/>
<evidence type="ECO:0000313" key="1">
    <source>
        <dbReference type="EMBL" id="GBM02301.1"/>
    </source>
</evidence>
<organism evidence="1 2">
    <name type="scientific">Araneus ventricosus</name>
    <name type="common">Orbweaver spider</name>
    <name type="synonym">Epeira ventricosa</name>
    <dbReference type="NCBI Taxonomy" id="182803"/>
    <lineage>
        <taxon>Eukaryota</taxon>
        <taxon>Metazoa</taxon>
        <taxon>Ecdysozoa</taxon>
        <taxon>Arthropoda</taxon>
        <taxon>Chelicerata</taxon>
        <taxon>Arachnida</taxon>
        <taxon>Araneae</taxon>
        <taxon>Araneomorphae</taxon>
        <taxon>Entelegynae</taxon>
        <taxon>Araneoidea</taxon>
        <taxon>Araneidae</taxon>
        <taxon>Araneus</taxon>
    </lineage>
</organism>
<dbReference type="Proteomes" id="UP000499080">
    <property type="component" value="Unassembled WGS sequence"/>
</dbReference>
<sequence>MMAERLFAYCFPLPWFRSAKKKDAAPQAGGTDFIVRNAIENSESGSSNSFYDDCVADGTYILNPSDDPMKNVPQSPMDYKIHCQEWVQKHREYHTKKLRSFSI</sequence>
<evidence type="ECO:0000313" key="2">
    <source>
        <dbReference type="Proteomes" id="UP000499080"/>
    </source>
</evidence>
<name>A0A4Y2CD21_ARAVE</name>
<protein>
    <submittedName>
        <fullName evidence="1">Uncharacterized protein</fullName>
    </submittedName>
</protein>
<gene>
    <name evidence="1" type="ORF">AVEN_108838_1</name>
</gene>
<keyword evidence="2" id="KW-1185">Reference proteome</keyword>
<comment type="caution">
    <text evidence="1">The sequence shown here is derived from an EMBL/GenBank/DDBJ whole genome shotgun (WGS) entry which is preliminary data.</text>
</comment>
<dbReference type="AlphaFoldDB" id="A0A4Y2CD21"/>